<dbReference type="AlphaFoldDB" id="A0A6S6R1K9"/>
<accession>A0A6S6R1K9</accession>
<dbReference type="Proteomes" id="UP000515561">
    <property type="component" value="Chromosome"/>
</dbReference>
<evidence type="ECO:0000313" key="2">
    <source>
        <dbReference type="Proteomes" id="UP000515561"/>
    </source>
</evidence>
<dbReference type="EMBL" id="AP023367">
    <property type="protein sequence ID" value="BCJ93190.1"/>
    <property type="molecule type" value="Genomic_DNA"/>
</dbReference>
<reference evidence="1 2" key="1">
    <citation type="journal article" date="2016" name="Int. J. Syst. Evol. Microbiol.">
        <title>Descriptions of Anaerotaenia torta gen. nov., sp. nov. and Anaerocolumna cellulosilytica gen. nov., sp. nov. isolated from a methanogenic reactor of cattle waste.</title>
        <authorList>
            <person name="Uek A."/>
            <person name="Ohtaki Y."/>
            <person name="Kaku N."/>
            <person name="Ueki K."/>
        </authorList>
    </citation>
    <scope>NUCLEOTIDE SEQUENCE [LARGE SCALE GENOMIC DNA]</scope>
    <source>
        <strain evidence="1 2">SN021</strain>
    </source>
</reference>
<keyword evidence="2" id="KW-1185">Reference proteome</keyword>
<sequence>MAVWNPWKGCHKKSDGCANCYIHRANDRKGIDTDYIYKTEDFYKPIEKEKKGNYKMKSGQEVFLCFNSDFLVEEADEWRKEVWEMIKLRNDLHFLFLTKRIERFLIGLPEDYGEGYDHVTVSCTIENQKMAEERLPIFLKMPIKHKLITIQPMLESIHILDYLDNTIEMVVVGGESGNGVRPLYYDWVLDIREQCIQKRVNFNFRQVGSQFIKDGKTYKVQRQYLCTQARKADIEYRV</sequence>
<dbReference type="RefSeq" id="WP_184095602.1">
    <property type="nucleotide sequence ID" value="NZ_AP023367.1"/>
</dbReference>
<organism evidence="1 2">
    <name type="scientific">Anaerocolumna cellulosilytica</name>
    <dbReference type="NCBI Taxonomy" id="433286"/>
    <lineage>
        <taxon>Bacteria</taxon>
        <taxon>Bacillati</taxon>
        <taxon>Bacillota</taxon>
        <taxon>Clostridia</taxon>
        <taxon>Lachnospirales</taxon>
        <taxon>Lachnospiraceae</taxon>
        <taxon>Anaerocolumna</taxon>
    </lineage>
</organism>
<gene>
    <name evidence="1" type="ORF">acsn021_07590</name>
</gene>
<dbReference type="InterPro" id="IPR011101">
    <property type="entry name" value="DUF5131"/>
</dbReference>
<protein>
    <submittedName>
        <fullName evidence="1">Uncharacterized protein</fullName>
    </submittedName>
</protein>
<dbReference type="KEGG" id="acel:acsn021_07590"/>
<name>A0A6S6R1K9_9FIRM</name>
<evidence type="ECO:0000313" key="1">
    <source>
        <dbReference type="EMBL" id="BCJ93190.1"/>
    </source>
</evidence>
<proteinExistence type="predicted"/>
<dbReference type="Pfam" id="PF07505">
    <property type="entry name" value="DUF5131"/>
    <property type="match status" value="1"/>
</dbReference>